<organism evidence="2 3">
    <name type="scientific">Paracraurococcus ruber</name>
    <dbReference type="NCBI Taxonomy" id="77675"/>
    <lineage>
        <taxon>Bacteria</taxon>
        <taxon>Pseudomonadati</taxon>
        <taxon>Pseudomonadota</taxon>
        <taxon>Alphaproteobacteria</taxon>
        <taxon>Acetobacterales</taxon>
        <taxon>Roseomonadaceae</taxon>
        <taxon>Paracraurococcus</taxon>
    </lineage>
</organism>
<keyword evidence="3" id="KW-1185">Reference proteome</keyword>
<dbReference type="Pfam" id="PF13188">
    <property type="entry name" value="PAS_8"/>
    <property type="match status" value="1"/>
</dbReference>
<sequence length="66" mass="6529">MSGGCRGGPAVARPGLLRLWPRRPGLPEAFALLAEAASEGMALLDAGGRLLAANPALARLAGPAPG</sequence>
<feature type="non-terminal residue" evidence="2">
    <location>
        <position position="66"/>
    </location>
</feature>
<dbReference type="InterPro" id="IPR000014">
    <property type="entry name" value="PAS"/>
</dbReference>
<accession>A0ABS1D651</accession>
<evidence type="ECO:0000313" key="2">
    <source>
        <dbReference type="EMBL" id="MBK1661747.1"/>
    </source>
</evidence>
<dbReference type="RefSeq" id="WP_369127898.1">
    <property type="nucleotide sequence ID" value="NZ_NRSG01000362.1"/>
</dbReference>
<comment type="caution">
    <text evidence="2">The sequence shown here is derived from an EMBL/GenBank/DDBJ whole genome shotgun (WGS) entry which is preliminary data.</text>
</comment>
<dbReference type="InterPro" id="IPR035965">
    <property type="entry name" value="PAS-like_dom_sf"/>
</dbReference>
<dbReference type="EMBL" id="NRSG01000362">
    <property type="protein sequence ID" value="MBK1661747.1"/>
    <property type="molecule type" value="Genomic_DNA"/>
</dbReference>
<proteinExistence type="predicted"/>
<protein>
    <recommendedName>
        <fullName evidence="1">PAS domain-containing protein</fullName>
    </recommendedName>
</protein>
<feature type="domain" description="PAS" evidence="1">
    <location>
        <begin position="30"/>
        <end position="62"/>
    </location>
</feature>
<gene>
    <name evidence="2" type="ORF">CKO45_26465</name>
</gene>
<dbReference type="Proteomes" id="UP000697995">
    <property type="component" value="Unassembled WGS sequence"/>
</dbReference>
<evidence type="ECO:0000313" key="3">
    <source>
        <dbReference type="Proteomes" id="UP000697995"/>
    </source>
</evidence>
<evidence type="ECO:0000259" key="1">
    <source>
        <dbReference type="Pfam" id="PF13188"/>
    </source>
</evidence>
<name>A0ABS1D651_9PROT</name>
<dbReference type="SUPFAM" id="SSF55785">
    <property type="entry name" value="PYP-like sensor domain (PAS domain)"/>
    <property type="match status" value="1"/>
</dbReference>
<reference evidence="2 3" key="1">
    <citation type="journal article" date="2020" name="Microorganisms">
        <title>Osmotic Adaptation and Compatible Solute Biosynthesis of Phototrophic Bacteria as Revealed from Genome Analyses.</title>
        <authorList>
            <person name="Imhoff J.F."/>
            <person name="Rahn T."/>
            <person name="Kunzel S."/>
            <person name="Keller A."/>
            <person name="Neulinger S.C."/>
        </authorList>
    </citation>
    <scope>NUCLEOTIDE SEQUENCE [LARGE SCALE GENOMIC DNA]</scope>
    <source>
        <strain evidence="2 3">DSM 15382</strain>
    </source>
</reference>